<evidence type="ECO:0000313" key="3">
    <source>
        <dbReference type="Proteomes" id="UP001225906"/>
    </source>
</evidence>
<dbReference type="InterPro" id="IPR011992">
    <property type="entry name" value="EF-hand-dom_pair"/>
</dbReference>
<comment type="caution">
    <text evidence="2">The sequence shown here is derived from an EMBL/GenBank/DDBJ whole genome shotgun (WGS) entry which is preliminary data.</text>
</comment>
<dbReference type="RefSeq" id="WP_306389774.1">
    <property type="nucleotide sequence ID" value="NZ_JAVCAP010000020.1"/>
</dbReference>
<keyword evidence="3" id="KW-1185">Reference proteome</keyword>
<organism evidence="2 3">
    <name type="scientific">Methylophilus aquaticus</name>
    <dbReference type="NCBI Taxonomy" id="1971610"/>
    <lineage>
        <taxon>Bacteria</taxon>
        <taxon>Pseudomonadati</taxon>
        <taxon>Pseudomonadota</taxon>
        <taxon>Betaproteobacteria</taxon>
        <taxon>Nitrosomonadales</taxon>
        <taxon>Methylophilaceae</taxon>
        <taxon>Methylophilus</taxon>
    </lineage>
</organism>
<evidence type="ECO:0000313" key="2">
    <source>
        <dbReference type="EMBL" id="MDP8568050.1"/>
    </source>
</evidence>
<sequence>MRNSIVALCVLLIPSVYQIAQADNAMPDCHNIPANYSISYLDENADGKITLDEYLHGDPGNQKKVFEHLDGNHDGLLDQAEQDAIEQVYTLIHQGKKPEASKTSGEKI</sequence>
<feature type="chain" id="PRO_5046942601" description="EF-hand domain-containing protein" evidence="1">
    <location>
        <begin position="23"/>
        <end position="108"/>
    </location>
</feature>
<dbReference type="PROSITE" id="PS00018">
    <property type="entry name" value="EF_HAND_1"/>
    <property type="match status" value="1"/>
</dbReference>
<accession>A0ABT9JTZ9</accession>
<name>A0ABT9JTZ9_9PROT</name>
<protein>
    <recommendedName>
        <fullName evidence="4">EF-hand domain-containing protein</fullName>
    </recommendedName>
</protein>
<dbReference type="InterPro" id="IPR018247">
    <property type="entry name" value="EF_Hand_1_Ca_BS"/>
</dbReference>
<feature type="signal peptide" evidence="1">
    <location>
        <begin position="1"/>
        <end position="22"/>
    </location>
</feature>
<gene>
    <name evidence="2" type="ORF">Q9291_09335</name>
</gene>
<reference evidence="3" key="1">
    <citation type="journal article" date="2019" name="Int. J. Syst. Evol. Microbiol.">
        <title>The Global Catalogue of Microorganisms (GCM) 10K type strain sequencing project: providing services to taxonomists for standard genome sequencing and annotation.</title>
        <authorList>
            <consortium name="The Broad Institute Genomics Platform"/>
            <consortium name="The Broad Institute Genome Sequencing Center for Infectious Disease"/>
            <person name="Wu L."/>
            <person name="Ma J."/>
        </authorList>
    </citation>
    <scope>NUCLEOTIDE SEQUENCE [LARGE SCALE GENOMIC DNA]</scope>
    <source>
        <strain evidence="3">VKM B-3159</strain>
    </source>
</reference>
<keyword evidence="1" id="KW-0732">Signal</keyword>
<dbReference type="EMBL" id="JAVCAP010000020">
    <property type="protein sequence ID" value="MDP8568050.1"/>
    <property type="molecule type" value="Genomic_DNA"/>
</dbReference>
<evidence type="ECO:0000256" key="1">
    <source>
        <dbReference type="SAM" id="SignalP"/>
    </source>
</evidence>
<proteinExistence type="predicted"/>
<dbReference type="Gene3D" id="1.10.238.10">
    <property type="entry name" value="EF-hand"/>
    <property type="match status" value="1"/>
</dbReference>
<evidence type="ECO:0008006" key="4">
    <source>
        <dbReference type="Google" id="ProtNLM"/>
    </source>
</evidence>
<dbReference type="SUPFAM" id="SSF47473">
    <property type="entry name" value="EF-hand"/>
    <property type="match status" value="1"/>
</dbReference>
<dbReference type="Proteomes" id="UP001225906">
    <property type="component" value="Unassembled WGS sequence"/>
</dbReference>